<evidence type="ECO:0000313" key="1">
    <source>
        <dbReference type="EMBL" id="GJT13496.1"/>
    </source>
</evidence>
<dbReference type="EMBL" id="BQNB010013235">
    <property type="protein sequence ID" value="GJT13496.1"/>
    <property type="molecule type" value="Genomic_DNA"/>
</dbReference>
<comment type="caution">
    <text evidence="1">The sequence shown here is derived from an EMBL/GenBank/DDBJ whole genome shotgun (WGS) entry which is preliminary data.</text>
</comment>
<reference evidence="1" key="2">
    <citation type="submission" date="2022-01" db="EMBL/GenBank/DDBJ databases">
        <authorList>
            <person name="Yamashiro T."/>
            <person name="Shiraishi A."/>
            <person name="Satake H."/>
            <person name="Nakayama K."/>
        </authorList>
    </citation>
    <scope>NUCLEOTIDE SEQUENCE</scope>
</reference>
<name>A0ABQ5BFR2_9ASTR</name>
<reference evidence="1" key="1">
    <citation type="journal article" date="2022" name="Int. J. Mol. Sci.">
        <title>Draft Genome of Tanacetum Coccineum: Genomic Comparison of Closely Related Tanacetum-Family Plants.</title>
        <authorList>
            <person name="Yamashiro T."/>
            <person name="Shiraishi A."/>
            <person name="Nakayama K."/>
            <person name="Satake H."/>
        </authorList>
    </citation>
    <scope>NUCLEOTIDE SEQUENCE</scope>
</reference>
<proteinExistence type="predicted"/>
<dbReference type="Proteomes" id="UP001151760">
    <property type="component" value="Unassembled WGS sequence"/>
</dbReference>
<gene>
    <name evidence="1" type="ORF">Tco_0860538</name>
</gene>
<keyword evidence="2" id="KW-1185">Reference proteome</keyword>
<accession>A0ABQ5BFR2</accession>
<evidence type="ECO:0000313" key="2">
    <source>
        <dbReference type="Proteomes" id="UP001151760"/>
    </source>
</evidence>
<sequence length="164" mass="17772">MDKWLEDIRGWELGGEFIEIGGDGVIGLVVVRWVEVVVWELLSWLVVGIETWLGRLLCSDGGFVLGCVRAQWVDGMCCGVNALGLHRGLLVGGCEVSGGLYCVFGEVVVGLARGVGLFIWSYWYGCGDMGSVGSKEDLEALEGELTMDELPWTITGLSLDKPEL</sequence>
<organism evidence="1 2">
    <name type="scientific">Tanacetum coccineum</name>
    <dbReference type="NCBI Taxonomy" id="301880"/>
    <lineage>
        <taxon>Eukaryota</taxon>
        <taxon>Viridiplantae</taxon>
        <taxon>Streptophyta</taxon>
        <taxon>Embryophyta</taxon>
        <taxon>Tracheophyta</taxon>
        <taxon>Spermatophyta</taxon>
        <taxon>Magnoliopsida</taxon>
        <taxon>eudicotyledons</taxon>
        <taxon>Gunneridae</taxon>
        <taxon>Pentapetalae</taxon>
        <taxon>asterids</taxon>
        <taxon>campanulids</taxon>
        <taxon>Asterales</taxon>
        <taxon>Asteraceae</taxon>
        <taxon>Asteroideae</taxon>
        <taxon>Anthemideae</taxon>
        <taxon>Anthemidinae</taxon>
        <taxon>Tanacetum</taxon>
    </lineage>
</organism>
<protein>
    <submittedName>
        <fullName evidence="1">Uncharacterized protein</fullName>
    </submittedName>
</protein>